<comment type="similarity">
    <text evidence="1">Belongs to the ATP-dependent AMP-binding enzyme family.</text>
</comment>
<dbReference type="Gene3D" id="3.30.300.30">
    <property type="match status" value="1"/>
</dbReference>
<keyword evidence="7" id="KW-1185">Reference proteome</keyword>
<evidence type="ECO:0000259" key="5">
    <source>
        <dbReference type="Pfam" id="PF13193"/>
    </source>
</evidence>
<evidence type="ECO:0000313" key="6">
    <source>
        <dbReference type="EMBL" id="KAE8687084.1"/>
    </source>
</evidence>
<evidence type="ECO:0000256" key="2">
    <source>
        <dbReference type="ARBA" id="ARBA00022598"/>
    </source>
</evidence>
<name>A0A6A2Z4Z9_HIBSY</name>
<dbReference type="AlphaFoldDB" id="A0A6A2Z4Z9"/>
<dbReference type="EMBL" id="VEPZ02001206">
    <property type="protein sequence ID" value="KAE8687084.1"/>
    <property type="molecule type" value="Genomic_DNA"/>
</dbReference>
<dbReference type="InterPro" id="IPR025110">
    <property type="entry name" value="AMP-bd_C"/>
</dbReference>
<dbReference type="SUPFAM" id="SSF56801">
    <property type="entry name" value="Acetyl-CoA synthetase-like"/>
    <property type="match status" value="1"/>
</dbReference>
<keyword evidence="4" id="KW-0443">Lipid metabolism</keyword>
<sequence length="295" mass="32944">MEQLVPCSANYYTWKQTFQRCSKLASALNQMKVSHGDILCRFFLWTVPMYHSNGWCFAWATAALGGTNICISTYDAKFVFDAIVKYNVNIMTGGAPPPAHVVFKIEERGFILTHSYGCRRCWGTEPYPATIESVPFDGFTLGEVMFRGSTVTKGYYEDPERTKAAFEGGWFHTGDISVRHHDGKIEVKDRKLDLIISGDKKIGTVDVEAVLFTHPAVFEAGVVGKPDEELGETVCAFVRLKEGCDDTGADEIIEYCRGKMPEYMVPKTIVFDNLPFTSTGKLKKAVLRERAKALA</sequence>
<dbReference type="Gene3D" id="3.40.50.12780">
    <property type="entry name" value="N-terminal domain of ligase-like"/>
    <property type="match status" value="1"/>
</dbReference>
<dbReference type="InterPro" id="IPR042099">
    <property type="entry name" value="ANL_N_sf"/>
</dbReference>
<evidence type="ECO:0000256" key="4">
    <source>
        <dbReference type="ARBA" id="ARBA00023098"/>
    </source>
</evidence>
<organism evidence="6 7">
    <name type="scientific">Hibiscus syriacus</name>
    <name type="common">Rose of Sharon</name>
    <dbReference type="NCBI Taxonomy" id="106335"/>
    <lineage>
        <taxon>Eukaryota</taxon>
        <taxon>Viridiplantae</taxon>
        <taxon>Streptophyta</taxon>
        <taxon>Embryophyta</taxon>
        <taxon>Tracheophyta</taxon>
        <taxon>Spermatophyta</taxon>
        <taxon>Magnoliopsida</taxon>
        <taxon>eudicotyledons</taxon>
        <taxon>Gunneridae</taxon>
        <taxon>Pentapetalae</taxon>
        <taxon>rosids</taxon>
        <taxon>malvids</taxon>
        <taxon>Malvales</taxon>
        <taxon>Malvaceae</taxon>
        <taxon>Malvoideae</taxon>
        <taxon>Hibiscus</taxon>
    </lineage>
</organism>
<dbReference type="InterPro" id="IPR045851">
    <property type="entry name" value="AMP-bd_C_sf"/>
</dbReference>
<dbReference type="Proteomes" id="UP000436088">
    <property type="component" value="Unassembled WGS sequence"/>
</dbReference>
<feature type="domain" description="AMP-binding enzyme C-terminal" evidence="5">
    <location>
        <begin position="207"/>
        <end position="281"/>
    </location>
</feature>
<evidence type="ECO:0000256" key="3">
    <source>
        <dbReference type="ARBA" id="ARBA00022832"/>
    </source>
</evidence>
<evidence type="ECO:0000256" key="1">
    <source>
        <dbReference type="ARBA" id="ARBA00006432"/>
    </source>
</evidence>
<keyword evidence="2" id="KW-0436">Ligase</keyword>
<dbReference type="FunFam" id="3.30.300.30:FF:000008">
    <property type="entry name" value="2,3-dihydroxybenzoate-AMP ligase"/>
    <property type="match status" value="1"/>
</dbReference>
<accession>A0A6A2Z4Z9</accession>
<keyword evidence="3" id="KW-0276">Fatty acid metabolism</keyword>
<reference evidence="6" key="1">
    <citation type="submission" date="2019-09" db="EMBL/GenBank/DDBJ databases">
        <title>Draft genome information of white flower Hibiscus syriacus.</title>
        <authorList>
            <person name="Kim Y.-M."/>
        </authorList>
    </citation>
    <scope>NUCLEOTIDE SEQUENCE [LARGE SCALE GENOMIC DNA]</scope>
    <source>
        <strain evidence="6">YM2019G1</strain>
    </source>
</reference>
<comment type="caution">
    <text evidence="6">The sequence shown here is derived from an EMBL/GenBank/DDBJ whole genome shotgun (WGS) entry which is preliminary data.</text>
</comment>
<dbReference type="PANTHER" id="PTHR43859">
    <property type="entry name" value="ACYL-ACTIVATING ENZYME"/>
    <property type="match status" value="1"/>
</dbReference>
<evidence type="ECO:0000313" key="7">
    <source>
        <dbReference type="Proteomes" id="UP000436088"/>
    </source>
</evidence>
<gene>
    <name evidence="6" type="ORF">F3Y22_tig00111023pilonHSYRG00044</name>
</gene>
<protein>
    <recommendedName>
        <fullName evidence="5">AMP-binding enzyme C-terminal domain-containing protein</fullName>
    </recommendedName>
</protein>
<dbReference type="Pfam" id="PF13193">
    <property type="entry name" value="AMP-binding_C"/>
    <property type="match status" value="1"/>
</dbReference>
<proteinExistence type="inferred from homology"/>
<dbReference type="PANTHER" id="PTHR43859:SF4">
    <property type="entry name" value="BUTANOATE--COA LIGASE AAE1-RELATED"/>
    <property type="match status" value="1"/>
</dbReference>
<dbReference type="GO" id="GO:0016874">
    <property type="term" value="F:ligase activity"/>
    <property type="evidence" value="ECO:0007669"/>
    <property type="project" value="UniProtKB-KW"/>
</dbReference>